<evidence type="ECO:0000313" key="13">
    <source>
        <dbReference type="EMBL" id="KPQ11000.1"/>
    </source>
</evidence>
<dbReference type="EMBL" id="LJSX01000011">
    <property type="protein sequence ID" value="KPQ11000.1"/>
    <property type="molecule type" value="Genomic_DNA"/>
</dbReference>
<comment type="cofactor">
    <cofactor evidence="1 11">
        <name>Mg(2+)</name>
        <dbReference type="ChEBI" id="CHEBI:18420"/>
    </cofactor>
</comment>
<keyword evidence="6 11" id="KW-0808">Transferase</keyword>
<evidence type="ECO:0000256" key="8">
    <source>
        <dbReference type="ARBA" id="ARBA00022842"/>
    </source>
</evidence>
<evidence type="ECO:0000313" key="14">
    <source>
        <dbReference type="EMBL" id="SCC81857.1"/>
    </source>
</evidence>
<dbReference type="OrthoDB" id="9804758at2"/>
<dbReference type="InterPro" id="IPR036135">
    <property type="entry name" value="MoeA_linker/N_sf"/>
</dbReference>
<dbReference type="FunFam" id="2.170.190.11:FF:000001">
    <property type="entry name" value="Molybdopterin molybdenumtransferase"/>
    <property type="match status" value="1"/>
</dbReference>
<dbReference type="EC" id="2.10.1.1" evidence="11"/>
<dbReference type="PATRIC" id="fig|1653334.4.peg.2854"/>
<dbReference type="RefSeq" id="WP_074445467.1">
    <property type="nucleotide sequence ID" value="NZ_FMBM01000002.1"/>
</dbReference>
<comment type="catalytic activity">
    <reaction evidence="10">
        <text>adenylyl-molybdopterin + molybdate = Mo-molybdopterin + AMP + H(+)</text>
        <dbReference type="Rhea" id="RHEA:35047"/>
        <dbReference type="ChEBI" id="CHEBI:15378"/>
        <dbReference type="ChEBI" id="CHEBI:36264"/>
        <dbReference type="ChEBI" id="CHEBI:62727"/>
        <dbReference type="ChEBI" id="CHEBI:71302"/>
        <dbReference type="ChEBI" id="CHEBI:456215"/>
        <dbReference type="EC" id="2.10.1.1"/>
    </reaction>
</comment>
<dbReference type="UniPathway" id="UPA00344"/>
<evidence type="ECO:0000256" key="6">
    <source>
        <dbReference type="ARBA" id="ARBA00022679"/>
    </source>
</evidence>
<accession>A0A0P7Y3G4</accession>
<dbReference type="STRING" id="1653334.GA0071312_2828"/>
<dbReference type="Proteomes" id="UP000182800">
    <property type="component" value="Unassembled WGS sequence"/>
</dbReference>
<dbReference type="GO" id="GO:0046872">
    <property type="term" value="F:metal ion binding"/>
    <property type="evidence" value="ECO:0007669"/>
    <property type="project" value="UniProtKB-UniRule"/>
</dbReference>
<dbReference type="GO" id="GO:0061599">
    <property type="term" value="F:molybdopterin molybdotransferase activity"/>
    <property type="evidence" value="ECO:0007669"/>
    <property type="project" value="UniProtKB-UniRule"/>
</dbReference>
<proteinExistence type="inferred from homology"/>
<evidence type="ECO:0000256" key="7">
    <source>
        <dbReference type="ARBA" id="ARBA00022723"/>
    </source>
</evidence>
<evidence type="ECO:0000256" key="4">
    <source>
        <dbReference type="ARBA" id="ARBA00010763"/>
    </source>
</evidence>
<evidence type="ECO:0000313" key="16">
    <source>
        <dbReference type="Proteomes" id="UP000182800"/>
    </source>
</evidence>
<dbReference type="GO" id="GO:0006777">
    <property type="term" value="P:Mo-molybdopterin cofactor biosynthetic process"/>
    <property type="evidence" value="ECO:0007669"/>
    <property type="project" value="UniProtKB-UniRule"/>
</dbReference>
<dbReference type="SUPFAM" id="SSF63882">
    <property type="entry name" value="MoeA N-terminal region -like"/>
    <property type="match status" value="1"/>
</dbReference>
<dbReference type="Gene3D" id="3.90.105.10">
    <property type="entry name" value="Molybdopterin biosynthesis moea protein, domain 2"/>
    <property type="match status" value="1"/>
</dbReference>
<comment type="pathway">
    <text evidence="3 11">Cofactor biosynthesis; molybdopterin biosynthesis.</text>
</comment>
<gene>
    <name evidence="13" type="primary">moeA-2</name>
    <name evidence="14" type="ORF">GA0071312_2828</name>
    <name evidence="13" type="ORF">HLUCCO17_08800</name>
</gene>
<dbReference type="InterPro" id="IPR036688">
    <property type="entry name" value="MoeA_C_domain_IV_sf"/>
</dbReference>
<comment type="caution">
    <text evidence="13">The sequence shown here is derived from an EMBL/GenBank/DDBJ whole genome shotgun (WGS) entry which is preliminary data.</text>
</comment>
<dbReference type="CDD" id="cd00887">
    <property type="entry name" value="MoeA"/>
    <property type="match status" value="1"/>
</dbReference>
<dbReference type="InterPro" id="IPR038987">
    <property type="entry name" value="MoeA-like"/>
</dbReference>
<organism evidence="13 15">
    <name type="scientific">Saliniramus fredricksonii</name>
    <dbReference type="NCBI Taxonomy" id="1653334"/>
    <lineage>
        <taxon>Bacteria</taxon>
        <taxon>Pseudomonadati</taxon>
        <taxon>Pseudomonadota</taxon>
        <taxon>Alphaproteobacteria</taxon>
        <taxon>Hyphomicrobiales</taxon>
        <taxon>Salinarimonadaceae</taxon>
        <taxon>Saliniramus</taxon>
    </lineage>
</organism>
<dbReference type="Gene3D" id="3.40.980.10">
    <property type="entry name" value="MoaB/Mog-like domain"/>
    <property type="match status" value="1"/>
</dbReference>
<dbReference type="PANTHER" id="PTHR10192">
    <property type="entry name" value="MOLYBDOPTERIN BIOSYNTHESIS PROTEIN"/>
    <property type="match status" value="1"/>
</dbReference>
<feature type="domain" description="MoaB/Mog" evidence="12">
    <location>
        <begin position="179"/>
        <end position="318"/>
    </location>
</feature>
<dbReference type="SUPFAM" id="SSF53218">
    <property type="entry name" value="Molybdenum cofactor biosynthesis proteins"/>
    <property type="match status" value="1"/>
</dbReference>
<keyword evidence="5 11" id="KW-0500">Molybdenum</keyword>
<comment type="similarity">
    <text evidence="4 11">Belongs to the MoeA family.</text>
</comment>
<keyword evidence="7 11" id="KW-0479">Metal-binding</keyword>
<comment type="function">
    <text evidence="2 11">Catalyzes the insertion of molybdate into adenylated molybdopterin with the concomitant release of AMP.</text>
</comment>
<dbReference type="AlphaFoldDB" id="A0A0P7Y3G4"/>
<dbReference type="PANTHER" id="PTHR10192:SF5">
    <property type="entry name" value="GEPHYRIN"/>
    <property type="match status" value="1"/>
</dbReference>
<evidence type="ECO:0000259" key="12">
    <source>
        <dbReference type="SMART" id="SM00852"/>
    </source>
</evidence>
<evidence type="ECO:0000313" key="15">
    <source>
        <dbReference type="Proteomes" id="UP000050497"/>
    </source>
</evidence>
<dbReference type="InterPro" id="IPR005110">
    <property type="entry name" value="MoeA_linker/N"/>
</dbReference>
<dbReference type="Pfam" id="PF03454">
    <property type="entry name" value="MoeA_C"/>
    <property type="match status" value="1"/>
</dbReference>
<evidence type="ECO:0000256" key="5">
    <source>
        <dbReference type="ARBA" id="ARBA00022505"/>
    </source>
</evidence>
<name>A0A0P7Y3G4_9HYPH</name>
<keyword evidence="9 11" id="KW-0501">Molybdenum cofactor biosynthesis</keyword>
<dbReference type="Gene3D" id="2.170.190.11">
    <property type="entry name" value="Molybdopterin biosynthesis moea protein, domain 3"/>
    <property type="match status" value="1"/>
</dbReference>
<sequence length="409" mass="42523">MALLPVADALAQVLASIDGPVPEEMVPLAACHGRSLARDLAARRTQPPFAVSAMDGYAVRAADCATIPATLTVIGESAAGRGYRGDIGPGEAVRIFTGAPLPTSADAIVIQEDTQALDDGRVEIREAPPVGHYVRPAGLDFAQGAILLEAGRALDAGDIALAAAMNHASLPVRRKPRVAIIATGDELVLPGEEPGPDQIVASNIYALAAIITRAGGEAIDCGIARDTRADVLRVVDAARASEPDILITLGGASVGAHDLVQETLSGIGLELGFWRIAMRPGKPLMHGKLGGLLFLGLPGNPVSAMVCAILFLAPAIRALLGDPLAPQGAPRHPAILGIDLKANDKREDYMRAKLTPRPGGLPLVEPFARQDSSMLGHLARANALLIRAPFAPEAKAGEPVEYLRLADIF</sequence>
<evidence type="ECO:0000256" key="11">
    <source>
        <dbReference type="RuleBase" id="RU365090"/>
    </source>
</evidence>
<dbReference type="Pfam" id="PF00994">
    <property type="entry name" value="MoCF_biosynth"/>
    <property type="match status" value="1"/>
</dbReference>
<keyword evidence="16" id="KW-1185">Reference proteome</keyword>
<evidence type="ECO:0000256" key="9">
    <source>
        <dbReference type="ARBA" id="ARBA00023150"/>
    </source>
</evidence>
<reference evidence="14 16" key="2">
    <citation type="submission" date="2016-08" db="EMBL/GenBank/DDBJ databases">
        <authorList>
            <person name="Varghese N."/>
            <person name="Submissions Spin"/>
        </authorList>
    </citation>
    <scope>NUCLEOTIDE SEQUENCE [LARGE SCALE GENOMIC DNA]</scope>
    <source>
        <strain evidence="14 16">HL-109</strain>
    </source>
</reference>
<dbReference type="Pfam" id="PF03453">
    <property type="entry name" value="MoeA_N"/>
    <property type="match status" value="1"/>
</dbReference>
<dbReference type="InterPro" id="IPR005111">
    <property type="entry name" value="MoeA_C_domain_IV"/>
</dbReference>
<keyword evidence="8 11" id="KW-0460">Magnesium</keyword>
<dbReference type="GO" id="GO:0005829">
    <property type="term" value="C:cytosol"/>
    <property type="evidence" value="ECO:0007669"/>
    <property type="project" value="TreeGrafter"/>
</dbReference>
<dbReference type="NCBIfam" id="NF045515">
    <property type="entry name" value="Glp_gephyrin"/>
    <property type="match status" value="1"/>
</dbReference>
<dbReference type="Gene3D" id="2.40.340.10">
    <property type="entry name" value="MoeA, C-terminal, domain IV"/>
    <property type="match status" value="1"/>
</dbReference>
<evidence type="ECO:0000256" key="10">
    <source>
        <dbReference type="ARBA" id="ARBA00047317"/>
    </source>
</evidence>
<dbReference type="Proteomes" id="UP000050497">
    <property type="component" value="Unassembled WGS sequence"/>
</dbReference>
<evidence type="ECO:0000256" key="2">
    <source>
        <dbReference type="ARBA" id="ARBA00002901"/>
    </source>
</evidence>
<evidence type="ECO:0000256" key="1">
    <source>
        <dbReference type="ARBA" id="ARBA00001946"/>
    </source>
</evidence>
<evidence type="ECO:0000256" key="3">
    <source>
        <dbReference type="ARBA" id="ARBA00005046"/>
    </source>
</evidence>
<dbReference type="InterPro" id="IPR036425">
    <property type="entry name" value="MoaB/Mog-like_dom_sf"/>
</dbReference>
<dbReference type="SUPFAM" id="SSF63867">
    <property type="entry name" value="MoeA C-terminal domain-like"/>
    <property type="match status" value="1"/>
</dbReference>
<dbReference type="InterPro" id="IPR001453">
    <property type="entry name" value="MoaB/Mog_dom"/>
</dbReference>
<dbReference type="FunFam" id="3.40.980.10:FF:000004">
    <property type="entry name" value="Molybdopterin molybdenumtransferase"/>
    <property type="match status" value="1"/>
</dbReference>
<dbReference type="EMBL" id="FMBM01000002">
    <property type="protein sequence ID" value="SCC81857.1"/>
    <property type="molecule type" value="Genomic_DNA"/>
</dbReference>
<dbReference type="SMART" id="SM00852">
    <property type="entry name" value="MoCF_biosynth"/>
    <property type="match status" value="1"/>
</dbReference>
<protein>
    <recommendedName>
        <fullName evidence="11">Molybdopterin molybdenumtransferase</fullName>
        <ecNumber evidence="11">2.10.1.1</ecNumber>
    </recommendedName>
</protein>
<reference evidence="13 15" key="1">
    <citation type="submission" date="2015-09" db="EMBL/GenBank/DDBJ databases">
        <title>Identification and resolution of microdiversity through metagenomic sequencing of parallel consortia.</title>
        <authorList>
            <person name="Nelson W.C."/>
            <person name="Romine M.F."/>
            <person name="Lindemann S.R."/>
        </authorList>
    </citation>
    <scope>NUCLEOTIDE SEQUENCE [LARGE SCALE GENOMIC DNA]</scope>
    <source>
        <strain evidence="13">HL-109</strain>
    </source>
</reference>